<organism evidence="2 3">
    <name type="scientific">Candidatus Nealsonbacteria bacterium CG_4_9_14_0_8_um_filter_36_17</name>
    <dbReference type="NCBI Taxonomy" id="1974693"/>
    <lineage>
        <taxon>Bacteria</taxon>
        <taxon>Candidatus Nealsoniibacteriota</taxon>
    </lineage>
</organism>
<gene>
    <name evidence="2" type="ORF">CO078_01775</name>
</gene>
<proteinExistence type="predicted"/>
<sequence>MNILTYILSCLYFFLPAYFANMTPPLVRRARFLKFLDREVDFGKKFLGRSILGPHKRWRGVIFGIIVGMLVIWSQSWLYQRYEAVREISFLNYQKIDILLFGFLISAGAVFGDLLFAFIKRRLKLEPGARFLPFDQTNYVIGAALFLTPYLKIDILIWITLFILTFILHIIFNRIGYCLKLHRAKW</sequence>
<dbReference type="Proteomes" id="UP000230097">
    <property type="component" value="Unassembled WGS sequence"/>
</dbReference>
<feature type="transmembrane region" description="Helical" evidence="1">
    <location>
        <begin position="155"/>
        <end position="177"/>
    </location>
</feature>
<dbReference type="Pfam" id="PF01864">
    <property type="entry name" value="CarS-like"/>
    <property type="match status" value="1"/>
</dbReference>
<feature type="transmembrane region" description="Helical" evidence="1">
    <location>
        <begin position="6"/>
        <end position="27"/>
    </location>
</feature>
<evidence type="ECO:0000256" key="1">
    <source>
        <dbReference type="SAM" id="Phobius"/>
    </source>
</evidence>
<dbReference type="InterPro" id="IPR032690">
    <property type="entry name" value="CarS"/>
</dbReference>
<evidence type="ECO:0000313" key="3">
    <source>
        <dbReference type="Proteomes" id="UP000230097"/>
    </source>
</evidence>
<reference evidence="3" key="1">
    <citation type="submission" date="2017-09" db="EMBL/GenBank/DDBJ databases">
        <title>Depth-based differentiation of microbial function through sediment-hosted aquifers and enrichment of novel symbionts in the deep terrestrial subsurface.</title>
        <authorList>
            <person name="Probst A.J."/>
            <person name="Ladd B."/>
            <person name="Jarett J.K."/>
            <person name="Geller-Mcgrath D.E."/>
            <person name="Sieber C.M.K."/>
            <person name="Emerson J.B."/>
            <person name="Anantharaman K."/>
            <person name="Thomas B.C."/>
            <person name="Malmstrom R."/>
            <person name="Stieglmeier M."/>
            <person name="Klingl A."/>
            <person name="Woyke T."/>
            <person name="Ryan C.M."/>
            <person name="Banfield J.F."/>
        </authorList>
    </citation>
    <scope>NUCLEOTIDE SEQUENCE [LARGE SCALE GENOMIC DNA]</scope>
</reference>
<comment type="caution">
    <text evidence="2">The sequence shown here is derived from an EMBL/GenBank/DDBJ whole genome shotgun (WGS) entry which is preliminary data.</text>
</comment>
<dbReference type="PANTHER" id="PTHR39650">
    <property type="entry name" value="CDP-ARCHAEOL SYNTHASE"/>
    <property type="match status" value="1"/>
</dbReference>
<evidence type="ECO:0008006" key="4">
    <source>
        <dbReference type="Google" id="ProtNLM"/>
    </source>
</evidence>
<dbReference type="AlphaFoldDB" id="A0A2M8DLC8"/>
<dbReference type="PANTHER" id="PTHR39650:SF1">
    <property type="entry name" value="CDP-ARCHAEOL SYNTHASE"/>
    <property type="match status" value="1"/>
</dbReference>
<name>A0A2M8DLC8_9BACT</name>
<keyword evidence="1" id="KW-1133">Transmembrane helix</keyword>
<evidence type="ECO:0000313" key="2">
    <source>
        <dbReference type="EMBL" id="PJB98532.1"/>
    </source>
</evidence>
<keyword evidence="1" id="KW-0472">Membrane</keyword>
<accession>A0A2M8DLC8</accession>
<feature type="transmembrane region" description="Helical" evidence="1">
    <location>
        <begin position="98"/>
        <end position="119"/>
    </location>
</feature>
<protein>
    <recommendedName>
        <fullName evidence="4">CDP-archaeol synthase</fullName>
    </recommendedName>
</protein>
<feature type="transmembrane region" description="Helical" evidence="1">
    <location>
        <begin position="58"/>
        <end position="78"/>
    </location>
</feature>
<keyword evidence="1" id="KW-0812">Transmembrane</keyword>
<dbReference type="EMBL" id="PFTC01000041">
    <property type="protein sequence ID" value="PJB98532.1"/>
    <property type="molecule type" value="Genomic_DNA"/>
</dbReference>